<protein>
    <submittedName>
        <fullName evidence="2">Telomerase reverse transcriptase</fullName>
    </submittedName>
</protein>
<evidence type="ECO:0000313" key="2">
    <source>
        <dbReference type="WBParaSite" id="PS1159_v2.g21624.t1"/>
    </source>
</evidence>
<organism evidence="1 2">
    <name type="scientific">Panagrolaimus sp. PS1159</name>
    <dbReference type="NCBI Taxonomy" id="55785"/>
    <lineage>
        <taxon>Eukaryota</taxon>
        <taxon>Metazoa</taxon>
        <taxon>Ecdysozoa</taxon>
        <taxon>Nematoda</taxon>
        <taxon>Chromadorea</taxon>
        <taxon>Rhabditida</taxon>
        <taxon>Tylenchina</taxon>
        <taxon>Panagrolaimomorpha</taxon>
        <taxon>Panagrolaimoidea</taxon>
        <taxon>Panagrolaimidae</taxon>
        <taxon>Panagrolaimus</taxon>
    </lineage>
</organism>
<dbReference type="WBParaSite" id="PS1159_v2.g21624.t1">
    <property type="protein sequence ID" value="PS1159_v2.g21624.t1"/>
    <property type="gene ID" value="PS1159_v2.g21624"/>
</dbReference>
<accession>A0AC35FWL6</accession>
<evidence type="ECO:0000313" key="1">
    <source>
        <dbReference type="Proteomes" id="UP000887580"/>
    </source>
</evidence>
<sequence>MGKSRNRKKCNRAKKIKDDIFIKLTTRTWMILNGNSFCRNKEKNVIFDSVMNDSKKLLFEMFTKNNADAFVHASKEDSRCQIFIKEFFGYTSKISQRWKIFKIGKSLNKTVPKHLKASVIDQVDNPVSYCQFRAFMKDVMGFLFTDYLFGEENTKLIMNKLVHSLFNIRRDEPVFMENYMLKFIQLTKVGWLERFSFETARILLQCIIRFLCDFFKELIHKTFHIVFDNSDKIRYYRIEIWKKLSAAFLQRFVESRKAKQLQNLTNDHYYLMWFVPKSKGLRPIEQLIEIPTIKYSPELSAREYLKIANRVLVCVTKSCSFGFGIHNLKEFAHHLRIFAARNSSVKKFYCFSGDINNCFPAIEHDFLTKSLNEMIPNNGPFIYAKYYATLNNGKSFYIPTVGCKTLNDAKMNLMKRCKYVSDSCKNMKRITKSELIETIQRYAMKNLFKFENIMYQCFRGVPQGSALSTLLCKIYLAQMEKKLFFNSSDNISNIPGLFGNKALFLRYVDDYLLISTDQEIAENIIQKLIKDTKNYSMILNEEKSVMTSNLSHLKKSQPSLSKCRIIESAERIKWCGFAINTKIRQSLAVKRKCMKICRRTFRRKFQKAPVFYSILRSIKNHYLKYFSKRFGLKSCDYFKPIHAAIHSTLFKLCFISILFFVTLAYNPSSIFKPRALKLSLQLAMVSTKKSFKSSNNIPSTSNTHSAISVNEIGQIVLRIHAKPGAKKSAITDIREEEIDVAIAAPPRDGAANEELIQSMMHFLGLRKAEIDFDKGTKSRSKVLLITTQRYSKEQIEEKLKACATEN</sequence>
<proteinExistence type="predicted"/>
<name>A0AC35FWL6_9BILA</name>
<reference evidence="2" key="1">
    <citation type="submission" date="2022-11" db="UniProtKB">
        <authorList>
            <consortium name="WormBaseParasite"/>
        </authorList>
    </citation>
    <scope>IDENTIFICATION</scope>
</reference>
<dbReference type="Proteomes" id="UP000887580">
    <property type="component" value="Unplaced"/>
</dbReference>